<dbReference type="EMBL" id="JARBHB010000013">
    <property type="protein sequence ID" value="KAJ8869523.1"/>
    <property type="molecule type" value="Genomic_DNA"/>
</dbReference>
<evidence type="ECO:0000313" key="2">
    <source>
        <dbReference type="Proteomes" id="UP001159363"/>
    </source>
</evidence>
<accession>A0ABQ9GB75</accession>
<evidence type="ECO:0000313" key="1">
    <source>
        <dbReference type="EMBL" id="KAJ8869523.1"/>
    </source>
</evidence>
<proteinExistence type="predicted"/>
<keyword evidence="2" id="KW-1185">Reference proteome</keyword>
<name>A0ABQ9GB75_9NEOP</name>
<sequence>MGCNGRVSDDGKLKRLSFYRKLKDGELYLAKNNDAVGNTNFEFIADEAFVLRELILKPFPRVDIMHGKERENTNCAVRDAVQKMRLENLRRFLGFFVQQLTWRHQKLTTS</sequence>
<reference evidence="1 2" key="1">
    <citation type="submission" date="2023-02" db="EMBL/GenBank/DDBJ databases">
        <title>LHISI_Scaffold_Assembly.</title>
        <authorList>
            <person name="Stuart O.P."/>
            <person name="Cleave R."/>
            <person name="Magrath M.J.L."/>
            <person name="Mikheyev A.S."/>
        </authorList>
    </citation>
    <scope>NUCLEOTIDE SEQUENCE [LARGE SCALE GENOMIC DNA]</scope>
    <source>
        <strain evidence="1">Daus_M_001</strain>
        <tissue evidence="1">Leg muscle</tissue>
    </source>
</reference>
<protein>
    <recommendedName>
        <fullName evidence="3">DDE Tnp4 domain-containing protein</fullName>
    </recommendedName>
</protein>
<dbReference type="Proteomes" id="UP001159363">
    <property type="component" value="Chromosome 12"/>
</dbReference>
<evidence type="ECO:0008006" key="3">
    <source>
        <dbReference type="Google" id="ProtNLM"/>
    </source>
</evidence>
<gene>
    <name evidence="1" type="ORF">PR048_028514</name>
</gene>
<comment type="caution">
    <text evidence="1">The sequence shown here is derived from an EMBL/GenBank/DDBJ whole genome shotgun (WGS) entry which is preliminary data.</text>
</comment>
<organism evidence="1 2">
    <name type="scientific">Dryococelus australis</name>
    <dbReference type="NCBI Taxonomy" id="614101"/>
    <lineage>
        <taxon>Eukaryota</taxon>
        <taxon>Metazoa</taxon>
        <taxon>Ecdysozoa</taxon>
        <taxon>Arthropoda</taxon>
        <taxon>Hexapoda</taxon>
        <taxon>Insecta</taxon>
        <taxon>Pterygota</taxon>
        <taxon>Neoptera</taxon>
        <taxon>Polyneoptera</taxon>
        <taxon>Phasmatodea</taxon>
        <taxon>Verophasmatodea</taxon>
        <taxon>Anareolatae</taxon>
        <taxon>Phasmatidae</taxon>
        <taxon>Eurycanthinae</taxon>
        <taxon>Dryococelus</taxon>
    </lineage>
</organism>